<evidence type="ECO:0000313" key="9">
    <source>
        <dbReference type="EMBL" id="TFY53312.1"/>
    </source>
</evidence>
<dbReference type="InterPro" id="IPR001584">
    <property type="entry name" value="Integrase_cat-core"/>
</dbReference>
<evidence type="ECO:0000313" key="10">
    <source>
        <dbReference type="Proteomes" id="UP000298390"/>
    </source>
</evidence>
<dbReference type="SUPFAM" id="SSF53098">
    <property type="entry name" value="Ribonuclease H-like"/>
    <property type="match status" value="1"/>
</dbReference>
<dbReference type="GO" id="GO:0005634">
    <property type="term" value="C:nucleus"/>
    <property type="evidence" value="ECO:0007669"/>
    <property type="project" value="UniProtKB-ARBA"/>
</dbReference>
<dbReference type="STRING" id="34475.A0A4Y9XU64"/>
<dbReference type="InterPro" id="IPR012337">
    <property type="entry name" value="RNaseH-like_sf"/>
</dbReference>
<dbReference type="SUPFAM" id="SSF56672">
    <property type="entry name" value="DNA/RNA polymerases"/>
    <property type="match status" value="1"/>
</dbReference>
<name>A0A4Y9XU64_9APHY</name>
<evidence type="ECO:0000256" key="3">
    <source>
        <dbReference type="ARBA" id="ARBA00022722"/>
    </source>
</evidence>
<keyword evidence="3" id="KW-0540">Nuclease</keyword>
<evidence type="ECO:0000256" key="7">
    <source>
        <dbReference type="ARBA" id="ARBA00022918"/>
    </source>
</evidence>
<dbReference type="PANTHER" id="PTHR37984">
    <property type="entry name" value="PROTEIN CBG26694"/>
    <property type="match status" value="1"/>
</dbReference>
<dbReference type="InterPro" id="IPR041588">
    <property type="entry name" value="Integrase_H2C2"/>
</dbReference>
<keyword evidence="2" id="KW-0548">Nucleotidyltransferase</keyword>
<keyword evidence="7" id="KW-0695">RNA-directed DNA polymerase</keyword>
<reference evidence="9 10" key="1">
    <citation type="submission" date="2019-01" db="EMBL/GenBank/DDBJ databases">
        <title>Genome sequencing of the rare red list fungi Fomitopsis rosea.</title>
        <authorList>
            <person name="Buettner E."/>
            <person name="Kellner H."/>
        </authorList>
    </citation>
    <scope>NUCLEOTIDE SEQUENCE [LARGE SCALE GENOMIC DNA]</scope>
    <source>
        <strain evidence="9 10">DSM 105464</strain>
    </source>
</reference>
<dbReference type="InterPro" id="IPR043502">
    <property type="entry name" value="DNA/RNA_pol_sf"/>
</dbReference>
<dbReference type="GO" id="GO:0015074">
    <property type="term" value="P:DNA integration"/>
    <property type="evidence" value="ECO:0007669"/>
    <property type="project" value="InterPro"/>
</dbReference>
<accession>A0A4Y9XU64</accession>
<evidence type="ECO:0000256" key="1">
    <source>
        <dbReference type="ARBA" id="ARBA00022679"/>
    </source>
</evidence>
<dbReference type="Pfam" id="PF17917">
    <property type="entry name" value="RT_RNaseH"/>
    <property type="match status" value="1"/>
</dbReference>
<dbReference type="PANTHER" id="PTHR37984:SF5">
    <property type="entry name" value="PROTEIN NYNRIN-LIKE"/>
    <property type="match status" value="1"/>
</dbReference>
<evidence type="ECO:0000259" key="8">
    <source>
        <dbReference type="PROSITE" id="PS50994"/>
    </source>
</evidence>
<gene>
    <name evidence="9" type="ORF">EVJ58_g9520</name>
</gene>
<proteinExistence type="predicted"/>
<dbReference type="GO" id="GO:0016787">
    <property type="term" value="F:hydrolase activity"/>
    <property type="evidence" value="ECO:0007669"/>
    <property type="project" value="UniProtKB-KW"/>
</dbReference>
<feature type="domain" description="Integrase catalytic" evidence="8">
    <location>
        <begin position="226"/>
        <end position="401"/>
    </location>
</feature>
<dbReference type="GO" id="GO:0004519">
    <property type="term" value="F:endonuclease activity"/>
    <property type="evidence" value="ECO:0007669"/>
    <property type="project" value="UniProtKB-KW"/>
</dbReference>
<evidence type="ECO:0000256" key="4">
    <source>
        <dbReference type="ARBA" id="ARBA00022759"/>
    </source>
</evidence>
<dbReference type="GO" id="GO:0003964">
    <property type="term" value="F:RNA-directed DNA polymerase activity"/>
    <property type="evidence" value="ECO:0007669"/>
    <property type="project" value="UniProtKB-KW"/>
</dbReference>
<dbReference type="InterPro" id="IPR041373">
    <property type="entry name" value="RT_RNaseH"/>
</dbReference>
<evidence type="ECO:0000256" key="6">
    <source>
        <dbReference type="ARBA" id="ARBA00022884"/>
    </source>
</evidence>
<keyword evidence="1" id="KW-0808">Transferase</keyword>
<dbReference type="Gene3D" id="3.30.420.10">
    <property type="entry name" value="Ribonuclease H-like superfamily/Ribonuclease H"/>
    <property type="match status" value="1"/>
</dbReference>
<dbReference type="AlphaFoldDB" id="A0A4Y9XU64"/>
<dbReference type="InterPro" id="IPR036397">
    <property type="entry name" value="RNaseH_sf"/>
</dbReference>
<organism evidence="9 10">
    <name type="scientific">Rhodofomes roseus</name>
    <dbReference type="NCBI Taxonomy" id="34475"/>
    <lineage>
        <taxon>Eukaryota</taxon>
        <taxon>Fungi</taxon>
        <taxon>Dikarya</taxon>
        <taxon>Basidiomycota</taxon>
        <taxon>Agaricomycotina</taxon>
        <taxon>Agaricomycetes</taxon>
        <taxon>Polyporales</taxon>
        <taxon>Rhodofomes</taxon>
    </lineage>
</organism>
<sequence length="530" mass="60206">MQLKGPELNYPIHEKELLAVIRALKKRRADLLGMPILVYTDHWTLENFTTQKDLSRRQLHWQEFLAHYDLTIVYIKGEDNTVADALSRLPPEAFACERVNTCAATFSIGPDAELLKTIREGYAKDDFCARVIDNARSTPGAETSNGLWYIGGRLLIPRTGDIRERLFRVTHDNAGHFGADKSYAHLRSSYYWPNMRRDLENAYVPSCGPCQRNKGPTSKHTGPLHPLPVPNERGDSIAMDFIGELPDDQGYNCILTMTDRLHSDVRAVPTRTDITAEQLAVLFFDNWVCENGLPSDIISDRDKLFMSAFWKALHKLLGVDLKMSTSYHPQTDGQSERTNKTINQCLRFYVERHQRNWVRALPRIRFQLMSSVNASTGKSNFQLRFGRAPRMIPPMVPAQMTDLGVAEAAAWRAVEELQHDVAEAKDCLLTSKINQAASANAHRGTEECYSVGDLVMLSTANRRCEYKCKGQRRAAKFFPRYDGPYPVKEAHPETLRSLRYEGIVLMTGGHETPYSGARFGRSPRDFLRPR</sequence>
<protein>
    <recommendedName>
        <fullName evidence="8">Integrase catalytic domain-containing protein</fullName>
    </recommendedName>
</protein>
<dbReference type="PROSITE" id="PS50994">
    <property type="entry name" value="INTEGRASE"/>
    <property type="match status" value="1"/>
</dbReference>
<keyword evidence="6" id="KW-0694">RNA-binding</keyword>
<dbReference type="Proteomes" id="UP000298390">
    <property type="component" value="Unassembled WGS sequence"/>
</dbReference>
<evidence type="ECO:0000256" key="5">
    <source>
        <dbReference type="ARBA" id="ARBA00022801"/>
    </source>
</evidence>
<comment type="caution">
    <text evidence="9">The sequence shown here is derived from an EMBL/GenBank/DDBJ whole genome shotgun (WGS) entry which is preliminary data.</text>
</comment>
<dbReference type="Gene3D" id="1.10.340.70">
    <property type="match status" value="1"/>
</dbReference>
<evidence type="ECO:0000256" key="2">
    <source>
        <dbReference type="ARBA" id="ARBA00022695"/>
    </source>
</evidence>
<dbReference type="Pfam" id="PF17921">
    <property type="entry name" value="Integrase_H2C2"/>
    <property type="match status" value="1"/>
</dbReference>
<dbReference type="GO" id="GO:0003723">
    <property type="term" value="F:RNA binding"/>
    <property type="evidence" value="ECO:0007669"/>
    <property type="project" value="UniProtKB-KW"/>
</dbReference>
<keyword evidence="5" id="KW-0378">Hydrolase</keyword>
<dbReference type="EMBL" id="SEKV01000841">
    <property type="protein sequence ID" value="TFY53312.1"/>
    <property type="molecule type" value="Genomic_DNA"/>
</dbReference>
<dbReference type="CDD" id="cd09274">
    <property type="entry name" value="RNase_HI_RT_Ty3"/>
    <property type="match status" value="1"/>
</dbReference>
<keyword evidence="4" id="KW-0255">Endonuclease</keyword>
<dbReference type="InterPro" id="IPR050951">
    <property type="entry name" value="Retrovirus_Pol_polyprotein"/>
</dbReference>